<organism evidence="11">
    <name type="scientific">bioreactor metagenome</name>
    <dbReference type="NCBI Taxonomy" id="1076179"/>
    <lineage>
        <taxon>unclassified sequences</taxon>
        <taxon>metagenomes</taxon>
        <taxon>ecological metagenomes</taxon>
    </lineage>
</organism>
<dbReference type="EMBL" id="VSSQ01003573">
    <property type="protein sequence ID" value="MPM21355.1"/>
    <property type="molecule type" value="Genomic_DNA"/>
</dbReference>
<dbReference type="SUPFAM" id="SSF56219">
    <property type="entry name" value="DNase I-like"/>
    <property type="match status" value="1"/>
</dbReference>
<dbReference type="GO" id="GO:0006281">
    <property type="term" value="P:DNA repair"/>
    <property type="evidence" value="ECO:0007669"/>
    <property type="project" value="UniProtKB-KW"/>
</dbReference>
<keyword evidence="7" id="KW-0460">Magnesium</keyword>
<evidence type="ECO:0000256" key="6">
    <source>
        <dbReference type="ARBA" id="ARBA00022801"/>
    </source>
</evidence>
<dbReference type="Pfam" id="PF03372">
    <property type="entry name" value="Exo_endo_phos"/>
    <property type="match status" value="1"/>
</dbReference>
<dbReference type="InterPro" id="IPR005135">
    <property type="entry name" value="Endo/exonuclease/phosphatase"/>
</dbReference>
<evidence type="ECO:0000256" key="2">
    <source>
        <dbReference type="ARBA" id="ARBA00001946"/>
    </source>
</evidence>
<evidence type="ECO:0000256" key="5">
    <source>
        <dbReference type="ARBA" id="ARBA00022763"/>
    </source>
</evidence>
<dbReference type="InterPro" id="IPR051547">
    <property type="entry name" value="TDP2-like"/>
</dbReference>
<dbReference type="AlphaFoldDB" id="A0A644XYQ0"/>
<accession>A0A644XYQ0</accession>
<dbReference type="GO" id="GO:0004518">
    <property type="term" value="F:nuclease activity"/>
    <property type="evidence" value="ECO:0007669"/>
    <property type="project" value="UniProtKB-KW"/>
</dbReference>
<protein>
    <recommendedName>
        <fullName evidence="10">Endonuclease/exonuclease/phosphatase domain-containing protein</fullName>
    </recommendedName>
</protein>
<dbReference type="Gene3D" id="3.60.10.10">
    <property type="entry name" value="Endonuclease/exonuclease/phosphatase"/>
    <property type="match status" value="1"/>
</dbReference>
<keyword evidence="9" id="KW-1133">Transmembrane helix</keyword>
<proteinExistence type="predicted"/>
<feature type="transmembrane region" description="Helical" evidence="9">
    <location>
        <begin position="42"/>
        <end position="67"/>
    </location>
</feature>
<reference evidence="11" key="1">
    <citation type="submission" date="2019-08" db="EMBL/GenBank/DDBJ databases">
        <authorList>
            <person name="Kucharzyk K."/>
            <person name="Murdoch R.W."/>
            <person name="Higgins S."/>
            <person name="Loffler F."/>
        </authorList>
    </citation>
    <scope>NUCLEOTIDE SEQUENCE</scope>
</reference>
<feature type="domain" description="Endonuclease/exonuclease/phosphatase" evidence="10">
    <location>
        <begin position="127"/>
        <end position="362"/>
    </location>
</feature>
<dbReference type="GO" id="GO:0046872">
    <property type="term" value="F:metal ion binding"/>
    <property type="evidence" value="ECO:0007669"/>
    <property type="project" value="UniProtKB-KW"/>
</dbReference>
<evidence type="ECO:0000256" key="1">
    <source>
        <dbReference type="ARBA" id="ARBA00001936"/>
    </source>
</evidence>
<keyword evidence="5" id="KW-0227">DNA damage</keyword>
<dbReference type="PANTHER" id="PTHR15822">
    <property type="entry name" value="TRAF AND TNF RECEPTOR-ASSOCIATED PROTEIN"/>
    <property type="match status" value="1"/>
</dbReference>
<evidence type="ECO:0000256" key="3">
    <source>
        <dbReference type="ARBA" id="ARBA00022722"/>
    </source>
</evidence>
<keyword evidence="3" id="KW-0540">Nuclease</keyword>
<evidence type="ECO:0000259" key="10">
    <source>
        <dbReference type="Pfam" id="PF03372"/>
    </source>
</evidence>
<evidence type="ECO:0000256" key="7">
    <source>
        <dbReference type="ARBA" id="ARBA00022842"/>
    </source>
</evidence>
<dbReference type="InterPro" id="IPR036691">
    <property type="entry name" value="Endo/exonu/phosph_ase_sf"/>
</dbReference>
<name>A0A644XYQ0_9ZZZZ</name>
<evidence type="ECO:0000256" key="8">
    <source>
        <dbReference type="ARBA" id="ARBA00023204"/>
    </source>
</evidence>
<comment type="caution">
    <text evidence="11">The sequence shown here is derived from an EMBL/GenBank/DDBJ whole genome shotgun (WGS) entry which is preliminary data.</text>
</comment>
<keyword evidence="4" id="KW-0479">Metal-binding</keyword>
<evidence type="ECO:0000313" key="11">
    <source>
        <dbReference type="EMBL" id="MPM21355.1"/>
    </source>
</evidence>
<keyword evidence="9" id="KW-0472">Membrane</keyword>
<comment type="cofactor">
    <cofactor evidence="1">
        <name>Mn(2+)</name>
        <dbReference type="ChEBI" id="CHEBI:29035"/>
    </cofactor>
</comment>
<dbReference type="GO" id="GO:0016787">
    <property type="term" value="F:hydrolase activity"/>
    <property type="evidence" value="ECO:0007669"/>
    <property type="project" value="UniProtKB-KW"/>
</dbReference>
<dbReference type="CDD" id="cd09084">
    <property type="entry name" value="EEP-2"/>
    <property type="match status" value="1"/>
</dbReference>
<comment type="cofactor">
    <cofactor evidence="2">
        <name>Mg(2+)</name>
        <dbReference type="ChEBI" id="CHEBI:18420"/>
    </cofactor>
</comment>
<gene>
    <name evidence="11" type="ORF">SDC9_67799</name>
</gene>
<keyword evidence="9" id="KW-0812">Transmembrane</keyword>
<dbReference type="PANTHER" id="PTHR15822:SF4">
    <property type="entry name" value="TYROSYL-DNA PHOSPHODIESTERASE 2"/>
    <property type="match status" value="1"/>
</dbReference>
<sequence>MAKTDSRRGKFFERILWIVVVVLSFLLIISILAPLINPRSIWIPAFFGLAYPYLALLTLLAAVAMAVFNIKKAIFPLLIFIIGLGPCRHTIKLSGQKNNFSAEETDVKILSQNVHLMGIYDTTGVITIDSLLNVISSEMPDVACFQEFYLREKYTGKNCEPFMKAGSFSNIVSSLYADSTSDTYLSLVTFTRFPLIDQGVVQTPDQTERNIFALWCDLKVNNDTVRIYNVHLRSIGFTENEQSLFDEKDKDNKELEMKSKATVRKLKRAFIARSEQVSILAAHIDSCRHPVFLAGDFNDTPVSYAYRKVRGDLKDAFLECGTRGMGKTYNGRFPSFRIDYIFFPDLYEAAEFSVLKNVYSDHFPISCRFRKIK</sequence>
<feature type="transmembrane region" description="Helical" evidence="9">
    <location>
        <begin position="15"/>
        <end position="36"/>
    </location>
</feature>
<evidence type="ECO:0000256" key="4">
    <source>
        <dbReference type="ARBA" id="ARBA00022723"/>
    </source>
</evidence>
<keyword evidence="6" id="KW-0378">Hydrolase</keyword>
<keyword evidence="8" id="KW-0234">DNA repair</keyword>
<evidence type="ECO:0000256" key="9">
    <source>
        <dbReference type="SAM" id="Phobius"/>
    </source>
</evidence>